<dbReference type="NCBIfam" id="NF041015">
    <property type="entry name" value="UDPsulfquin_syn"/>
    <property type="match status" value="1"/>
</dbReference>
<dbReference type="GeneID" id="41716823"/>
<organism evidence="3 5">
    <name type="scientific">Sulfuracidifex tepidarius</name>
    <dbReference type="NCBI Taxonomy" id="1294262"/>
    <lineage>
        <taxon>Archaea</taxon>
        <taxon>Thermoproteota</taxon>
        <taxon>Thermoprotei</taxon>
        <taxon>Sulfolobales</taxon>
        <taxon>Sulfolobaceae</taxon>
        <taxon>Sulfuracidifex</taxon>
    </lineage>
</organism>
<dbReference type="KEGG" id="step:IC006_0360"/>
<evidence type="ECO:0000313" key="6">
    <source>
        <dbReference type="Proteomes" id="UP000325030"/>
    </source>
</evidence>
<sequence>MKVIVFGGDGYLGWPLSLRLASRGHEVLIVDNLFTRRAVTEVGSDSAFPLPLPDKRVENAKKESDVEVSFQTGDVRDYEFVEDMIREFKPDAVVDFAEQRSAPYSMIDVYHAVHTVENNVRGTINLIYAISKVNPDIHFLKMGTMGEYGTPSYPILESPEVEVEIKGKKGEVMFPKKGGSYYHWSKVFDTYLLYWSLKDLNVLSRVTDIMQGPVYGTRTEEIKSEGVRTRFDFDEVWGTVVNRFCVEAVLGMPLTPYGKGEQRRGFLSLEDSMRALTALLENPPEGYRVVNQIHEVYSVNQIAEMVKKAGEDLGMSVEIEHVKNPRVEAEQHEYDVESKVLPSLGATPVKKMQDEVKFMIEDLLPYKDRLSRYKGAILPRTDWRKGR</sequence>
<dbReference type="STRING" id="1294262.GCA_001316085_02264"/>
<dbReference type="Gene3D" id="3.90.25.10">
    <property type="entry name" value="UDP-galactose 4-epimerase, domain 1"/>
    <property type="match status" value="1"/>
</dbReference>
<reference evidence="6" key="1">
    <citation type="submission" date="2018-09" db="EMBL/GenBank/DDBJ databases">
        <title>Complete Genome Sequencing of Sulfolobus sp. JCM 16834.</title>
        <authorList>
            <person name="Kato S."/>
            <person name="Itoh T."/>
            <person name="Ohkuma M."/>
        </authorList>
    </citation>
    <scope>NUCLEOTIDE SEQUENCE [LARGE SCALE GENOMIC DNA]</scope>
    <source>
        <strain evidence="6">IC-007</strain>
    </source>
</reference>
<gene>
    <name evidence="3" type="ORF">IC006_0360</name>
    <name evidence="4" type="ORF">IC007_0329</name>
</gene>
<dbReference type="EMBL" id="AP018930">
    <property type="protein sequence ID" value="BBG25824.1"/>
    <property type="molecule type" value="Genomic_DNA"/>
</dbReference>
<dbReference type="Gene3D" id="3.40.50.720">
    <property type="entry name" value="NAD(P)-binding Rossmann-like Domain"/>
    <property type="match status" value="1"/>
</dbReference>
<proteinExistence type="inferred from homology"/>
<feature type="domain" description="NAD-dependent epimerase/dehydratase" evidence="2">
    <location>
        <begin position="3"/>
        <end position="286"/>
    </location>
</feature>
<accession>A0A510DSB3</accession>
<evidence type="ECO:0000313" key="5">
    <source>
        <dbReference type="Proteomes" id="UP000322983"/>
    </source>
</evidence>
<evidence type="ECO:0000313" key="4">
    <source>
        <dbReference type="EMBL" id="BBG25824.1"/>
    </source>
</evidence>
<evidence type="ECO:0000256" key="1">
    <source>
        <dbReference type="ARBA" id="ARBA00007637"/>
    </source>
</evidence>
<evidence type="ECO:0000313" key="3">
    <source>
        <dbReference type="EMBL" id="BBG23076.1"/>
    </source>
</evidence>
<dbReference type="InterPro" id="IPR036291">
    <property type="entry name" value="NAD(P)-bd_dom_sf"/>
</dbReference>
<keyword evidence="5" id="KW-1185">Reference proteome</keyword>
<name>A0A510DSB3_9CREN</name>
<dbReference type="OrthoDB" id="4907at2157"/>
<dbReference type="Proteomes" id="UP000322983">
    <property type="component" value="Chromosome"/>
</dbReference>
<accession>A0A510E004</accession>
<evidence type="ECO:0000259" key="2">
    <source>
        <dbReference type="Pfam" id="PF01370"/>
    </source>
</evidence>
<dbReference type="Pfam" id="PF01370">
    <property type="entry name" value="Epimerase"/>
    <property type="match status" value="1"/>
</dbReference>
<reference evidence="3 5" key="2">
    <citation type="journal article" date="2020" name="Int. J. Syst. Evol. Microbiol.">
        <title>Sulfuracidifex tepidarius gen. nov., sp. nov. and transfer of Sulfolobus metallicus Huber and Stetter 1992 to the genus Sulfuracidifex as Sulfuracidifex metallicus comb. nov.</title>
        <authorList>
            <person name="Itoh T."/>
            <person name="Miura T."/>
            <person name="Sakai H.D."/>
            <person name="Kato S."/>
            <person name="Ohkuma M."/>
            <person name="Takashina T."/>
        </authorList>
    </citation>
    <scope>NUCLEOTIDE SEQUENCE [LARGE SCALE GENOMIC DNA]</scope>
    <source>
        <strain evidence="3 5">IC-006</strain>
        <strain evidence="4">IC-007</strain>
    </source>
</reference>
<dbReference type="EMBL" id="AP018929">
    <property type="protein sequence ID" value="BBG23076.1"/>
    <property type="molecule type" value="Genomic_DNA"/>
</dbReference>
<dbReference type="InterPro" id="IPR001509">
    <property type="entry name" value="Epimerase_deHydtase"/>
</dbReference>
<dbReference type="SUPFAM" id="SSF51735">
    <property type="entry name" value="NAD(P)-binding Rossmann-fold domains"/>
    <property type="match status" value="1"/>
</dbReference>
<comment type="similarity">
    <text evidence="1">Belongs to the NAD(P)-dependent epimerase/dehydratase family.</text>
</comment>
<protein>
    <submittedName>
        <fullName evidence="3">GDP-L-fucose synthase</fullName>
    </submittedName>
</protein>
<dbReference type="RefSeq" id="WP_054846325.1">
    <property type="nucleotide sequence ID" value="NZ_AP018929.1"/>
</dbReference>
<dbReference type="Proteomes" id="UP000325030">
    <property type="component" value="Chromosome"/>
</dbReference>
<dbReference type="PANTHER" id="PTHR43000">
    <property type="entry name" value="DTDP-D-GLUCOSE 4,6-DEHYDRATASE-RELATED"/>
    <property type="match status" value="1"/>
</dbReference>
<dbReference type="InterPro" id="IPR053578">
    <property type="entry name" value="UDP-sulfoquinovose_synthase"/>
</dbReference>
<dbReference type="AlphaFoldDB" id="A0A510DSB3"/>